<accession>A0A9Q5YFW6</accession>
<reference evidence="2 3" key="1">
    <citation type="submission" date="2019-04" db="EMBL/GenBank/DDBJ databases">
        <title>Complete genome sequencing of Piscirickettsia salmonis strain Psal-009.</title>
        <authorList>
            <person name="Schober I."/>
            <person name="Bunk B."/>
            <person name="Sproer C."/>
            <person name="Carril G.P."/>
            <person name="Riedel T."/>
            <person name="Flores-Herrera P.A."/>
            <person name="Nourdin-Galindo G."/>
            <person name="Marshall S.H."/>
            <person name="Overmann J."/>
        </authorList>
    </citation>
    <scope>NUCLEOTIDE SEQUENCE [LARGE SCALE GENOMIC DNA]</scope>
    <source>
        <strain evidence="2 3">Psal-009</strain>
    </source>
</reference>
<dbReference type="Pfam" id="PF13614">
    <property type="entry name" value="AAA_31"/>
    <property type="match status" value="1"/>
</dbReference>
<dbReference type="EMBL" id="CP038908">
    <property type="protein sequence ID" value="QGO04515.1"/>
    <property type="molecule type" value="Genomic_DNA"/>
</dbReference>
<evidence type="ECO:0000259" key="1">
    <source>
        <dbReference type="Pfam" id="PF13614"/>
    </source>
</evidence>
<dbReference type="PANTHER" id="PTHR13696:SF99">
    <property type="entry name" value="COBYRINIC ACID AC-DIAMIDE SYNTHASE"/>
    <property type="match status" value="1"/>
</dbReference>
<dbReference type="InterPro" id="IPR025669">
    <property type="entry name" value="AAA_dom"/>
</dbReference>
<proteinExistence type="predicted"/>
<dbReference type="SUPFAM" id="SSF52540">
    <property type="entry name" value="P-loop containing nucleoside triphosphate hydrolases"/>
    <property type="match status" value="1"/>
</dbReference>
<evidence type="ECO:0000313" key="3">
    <source>
        <dbReference type="Proteomes" id="UP000422232"/>
    </source>
</evidence>
<gene>
    <name evidence="2" type="primary">soj_4</name>
    <name evidence="2" type="ORF">Psal009_00384</name>
</gene>
<dbReference type="InterPro" id="IPR027417">
    <property type="entry name" value="P-loop_NTPase"/>
</dbReference>
<organism evidence="2 3">
    <name type="scientific">Piscirickettsia salmonis</name>
    <dbReference type="NCBI Taxonomy" id="1238"/>
    <lineage>
        <taxon>Bacteria</taxon>
        <taxon>Pseudomonadati</taxon>
        <taxon>Pseudomonadota</taxon>
        <taxon>Gammaproteobacteria</taxon>
        <taxon>Thiotrichales</taxon>
        <taxon>Piscirickettsiaceae</taxon>
        <taxon>Piscirickettsia</taxon>
    </lineage>
</organism>
<dbReference type="Proteomes" id="UP000422232">
    <property type="component" value="Chromosome"/>
</dbReference>
<keyword evidence="3" id="KW-1185">Reference proteome</keyword>
<evidence type="ECO:0000313" key="2">
    <source>
        <dbReference type="EMBL" id="QGO04515.1"/>
    </source>
</evidence>
<sequence>MTKAWTPGQLISLYRTNKAKSSVLRDEQKGVIPPAKREKRGAISVRVWDEELIPLIGEQYGFLKKNFKKKRNPQSVISVYAPKGGVLKSTLAFNLARIFSINNISVLAIGLEVSQRTLTSNLELVHDHEVESLAEAQKLHSGGLWDVSEGSQSIQDVICKSSLPNLHYIPESTDLNLLEQRIKDSPRREYFLQKLLKPIMKNYEVIIFDNSPSWGSLLVQNSLTLATDVVAPFSCELESYRSVTTNIEMINDFKRDMELNWNSFSIVPTKVDQTKLSKEIETQYRVLFPEFVTASSIRFLRGVAEESGMEQLSVIENSNTSSLADDYYNLSKELWTKLS</sequence>
<protein>
    <submittedName>
        <fullName evidence="2">Sporulation initiation inhibitor protein soj</fullName>
    </submittedName>
</protein>
<dbReference type="InterPro" id="IPR050678">
    <property type="entry name" value="DNA_Partitioning_ATPase"/>
</dbReference>
<dbReference type="PANTHER" id="PTHR13696">
    <property type="entry name" value="P-LOOP CONTAINING NUCLEOSIDE TRIPHOSPHATE HYDROLASE"/>
    <property type="match status" value="1"/>
</dbReference>
<dbReference type="CDD" id="cd02042">
    <property type="entry name" value="ParAB_family"/>
    <property type="match status" value="1"/>
</dbReference>
<dbReference type="Gene3D" id="3.40.50.300">
    <property type="entry name" value="P-loop containing nucleotide triphosphate hydrolases"/>
    <property type="match status" value="1"/>
</dbReference>
<dbReference type="GeneID" id="66742448"/>
<feature type="domain" description="AAA" evidence="1">
    <location>
        <begin position="75"/>
        <end position="257"/>
    </location>
</feature>
<dbReference type="AlphaFoldDB" id="A0A9Q5YFW6"/>
<dbReference type="RefSeq" id="WP_016211879.1">
    <property type="nucleotide sequence ID" value="NZ_CP013761.1"/>
</dbReference>
<name>A0A9Q5YFW6_PISSA</name>